<evidence type="ECO:0000256" key="1">
    <source>
        <dbReference type="SAM" id="SignalP"/>
    </source>
</evidence>
<feature type="chain" id="PRO_5040972289" evidence="1">
    <location>
        <begin position="20"/>
        <end position="281"/>
    </location>
</feature>
<keyword evidence="3" id="KW-1185">Reference proteome</keyword>
<sequence length="281" mass="31420">MKKIILLFSVLMLTASIQAQIETPQPSPFQKIEQKVGLTDITLEYSRPSMRGRTIFGDLVPHNKMWRVGANTNTKITFSDAVEIGGKKLAAGSYAVYAKPSATNWDVYFYSDSNNWGLPEKWDDKKVAAKVSVPAYPMPIKIETLTMTFDNLTNDSAVLGILWADTYVGVPIKLFTDKAVTANIERAMSGPSSNDYYAAAVYYLTEGKDINKAKNWIDKSFEMNKDPKYYQVRQKALIYAAAGDKKGAIEAAKQSLKMSKEAGNDDYVKMNEKSIEEWEGK</sequence>
<dbReference type="Proteomes" id="UP001139462">
    <property type="component" value="Unassembled WGS sequence"/>
</dbReference>
<dbReference type="AlphaFoldDB" id="A0A9X1U692"/>
<accession>A0A9X1U692</accession>
<dbReference type="RefSeq" id="WP_237608475.1">
    <property type="nucleotide sequence ID" value="NZ_JAIRBB010000007.1"/>
</dbReference>
<evidence type="ECO:0000313" key="2">
    <source>
        <dbReference type="EMBL" id="MCG2431368.1"/>
    </source>
</evidence>
<organism evidence="2 3">
    <name type="scientific">Aequorivita xiaoshiensis</name>
    <dbReference type="NCBI Taxonomy" id="2874476"/>
    <lineage>
        <taxon>Bacteria</taxon>
        <taxon>Pseudomonadati</taxon>
        <taxon>Bacteroidota</taxon>
        <taxon>Flavobacteriia</taxon>
        <taxon>Flavobacteriales</taxon>
        <taxon>Flavobacteriaceae</taxon>
        <taxon>Aequorivita</taxon>
    </lineage>
</organism>
<dbReference type="EMBL" id="JAIRBB010000007">
    <property type="protein sequence ID" value="MCG2431368.1"/>
    <property type="molecule type" value="Genomic_DNA"/>
</dbReference>
<dbReference type="Pfam" id="PF11138">
    <property type="entry name" value="DUF2911"/>
    <property type="match status" value="1"/>
</dbReference>
<gene>
    <name evidence="2" type="ORF">K8344_09570</name>
</gene>
<comment type="caution">
    <text evidence="2">The sequence shown here is derived from an EMBL/GenBank/DDBJ whole genome shotgun (WGS) entry which is preliminary data.</text>
</comment>
<evidence type="ECO:0000313" key="3">
    <source>
        <dbReference type="Proteomes" id="UP001139462"/>
    </source>
</evidence>
<name>A0A9X1U692_9FLAO</name>
<keyword evidence="1" id="KW-0732">Signal</keyword>
<proteinExistence type="predicted"/>
<reference evidence="2" key="1">
    <citation type="submission" date="2021-09" db="EMBL/GenBank/DDBJ databases">
        <title>Genome of Aequorivita sp. strain F64183.</title>
        <authorList>
            <person name="Wang Y."/>
        </authorList>
    </citation>
    <scope>NUCLEOTIDE SEQUENCE</scope>
    <source>
        <strain evidence="2">F64183</strain>
    </source>
</reference>
<feature type="signal peptide" evidence="1">
    <location>
        <begin position="1"/>
        <end position="19"/>
    </location>
</feature>
<dbReference type="InterPro" id="IPR021314">
    <property type="entry name" value="DUF2911"/>
</dbReference>
<protein>
    <submittedName>
        <fullName evidence="2">DUF2911 domain-containing protein</fullName>
    </submittedName>
</protein>